<dbReference type="Proteomes" id="UP001163293">
    <property type="component" value="Chromosome"/>
</dbReference>
<evidence type="ECO:0008006" key="3">
    <source>
        <dbReference type="Google" id="ProtNLM"/>
    </source>
</evidence>
<sequence>MAGTVRELIADQIKTDSPTYAVKPYAAAKPEVEKPTVFVYREALNNSPQTASVGHDMKVALMVPGLPSEANENALEDLLHAVLVSINSLDFTLWSRAERTTFFDNWMGYEITLQANTNNIYKPSA</sequence>
<protein>
    <recommendedName>
        <fullName evidence="3">Tail-completion protein</fullName>
    </recommendedName>
</protein>
<organism evidence="1 2">
    <name type="scientific">Paenarthrobacter ureafaciens</name>
    <dbReference type="NCBI Taxonomy" id="37931"/>
    <lineage>
        <taxon>Bacteria</taxon>
        <taxon>Bacillati</taxon>
        <taxon>Actinomycetota</taxon>
        <taxon>Actinomycetes</taxon>
        <taxon>Micrococcales</taxon>
        <taxon>Micrococcaceae</taxon>
        <taxon>Paenarthrobacter</taxon>
    </lineage>
</organism>
<gene>
    <name evidence="1" type="ORF">NL394_14495</name>
</gene>
<dbReference type="EMBL" id="CP101185">
    <property type="protein sequence ID" value="UYV96269.1"/>
    <property type="molecule type" value="Genomic_DNA"/>
</dbReference>
<keyword evidence="2" id="KW-1185">Reference proteome</keyword>
<accession>A0AAX3EEP8</accession>
<proteinExistence type="predicted"/>
<dbReference type="AlphaFoldDB" id="A0AAX3EEP8"/>
<reference evidence="1" key="1">
    <citation type="submission" date="2022-07" db="EMBL/GenBank/DDBJ databases">
        <authorList>
            <person name="Wu T."/>
        </authorList>
    </citation>
    <scope>NUCLEOTIDE SEQUENCE</scope>
    <source>
        <strain evidence="1">SD-1</strain>
    </source>
</reference>
<evidence type="ECO:0000313" key="2">
    <source>
        <dbReference type="Proteomes" id="UP001163293"/>
    </source>
</evidence>
<name>A0AAX3EEP8_PAEUR</name>
<evidence type="ECO:0000313" key="1">
    <source>
        <dbReference type="EMBL" id="UYV96269.1"/>
    </source>
</evidence>
<dbReference type="RefSeq" id="WP_182263977.1">
    <property type="nucleotide sequence ID" value="NZ_CP043010.1"/>
</dbReference>